<dbReference type="InterPro" id="IPR010920">
    <property type="entry name" value="LSM_dom_sf"/>
</dbReference>
<dbReference type="Gene3D" id="2.30.30.60">
    <property type="match status" value="1"/>
</dbReference>
<dbReference type="AlphaFoldDB" id="A0A7Z0ESH8"/>
<evidence type="ECO:0000256" key="5">
    <source>
        <dbReference type="SAM" id="MobiDB-lite"/>
    </source>
</evidence>
<dbReference type="SUPFAM" id="SSF50182">
    <property type="entry name" value="Sm-like ribonucleoproteins"/>
    <property type="match status" value="1"/>
</dbReference>
<evidence type="ECO:0000256" key="1">
    <source>
        <dbReference type="ARBA" id="ARBA00004370"/>
    </source>
</evidence>
<evidence type="ECO:0000313" key="9">
    <source>
        <dbReference type="Proteomes" id="UP000572051"/>
    </source>
</evidence>
<dbReference type="GO" id="GO:0016020">
    <property type="term" value="C:membrane"/>
    <property type="evidence" value="ECO:0007669"/>
    <property type="project" value="UniProtKB-SubCell"/>
</dbReference>
<dbReference type="GO" id="GO:0055085">
    <property type="term" value="P:transmembrane transport"/>
    <property type="evidence" value="ECO:0007669"/>
    <property type="project" value="InterPro"/>
</dbReference>
<dbReference type="PANTHER" id="PTHR30566:SF25">
    <property type="entry name" value="INNER MEMBRANE PROTEIN"/>
    <property type="match status" value="1"/>
</dbReference>
<evidence type="ECO:0000256" key="2">
    <source>
        <dbReference type="ARBA" id="ARBA00022692"/>
    </source>
</evidence>
<keyword evidence="2 6" id="KW-0812">Transmembrane</keyword>
<accession>A0A7Z0ESH8</accession>
<comment type="caution">
    <text evidence="8">The sequence shown here is derived from an EMBL/GenBank/DDBJ whole genome shotgun (WGS) entry which is preliminary data.</text>
</comment>
<evidence type="ECO:0000259" key="7">
    <source>
        <dbReference type="Pfam" id="PF00924"/>
    </source>
</evidence>
<organism evidence="8 9">
    <name type="scientific">Nocardiopsis aegyptia</name>
    <dbReference type="NCBI Taxonomy" id="220378"/>
    <lineage>
        <taxon>Bacteria</taxon>
        <taxon>Bacillati</taxon>
        <taxon>Actinomycetota</taxon>
        <taxon>Actinomycetes</taxon>
        <taxon>Streptosporangiales</taxon>
        <taxon>Nocardiopsidaceae</taxon>
        <taxon>Nocardiopsis</taxon>
    </lineage>
</organism>
<keyword evidence="9" id="KW-1185">Reference proteome</keyword>
<feature type="transmembrane region" description="Helical" evidence="6">
    <location>
        <begin position="127"/>
        <end position="148"/>
    </location>
</feature>
<dbReference type="Pfam" id="PF00924">
    <property type="entry name" value="MS_channel_2nd"/>
    <property type="match status" value="1"/>
</dbReference>
<dbReference type="Proteomes" id="UP000572051">
    <property type="component" value="Unassembled WGS sequence"/>
</dbReference>
<name>A0A7Z0ESH8_9ACTN</name>
<evidence type="ECO:0000313" key="8">
    <source>
        <dbReference type="EMBL" id="NYJ37344.1"/>
    </source>
</evidence>
<proteinExistence type="predicted"/>
<feature type="transmembrane region" description="Helical" evidence="6">
    <location>
        <begin position="6"/>
        <end position="27"/>
    </location>
</feature>
<reference evidence="8 9" key="1">
    <citation type="submission" date="2020-07" db="EMBL/GenBank/DDBJ databases">
        <title>Sequencing the genomes of 1000 actinobacteria strains.</title>
        <authorList>
            <person name="Klenk H.-P."/>
        </authorList>
    </citation>
    <scope>NUCLEOTIDE SEQUENCE [LARGE SCALE GENOMIC DNA]</scope>
    <source>
        <strain evidence="8 9">DSM 44442</strain>
    </source>
</reference>
<feature type="transmembrane region" description="Helical" evidence="6">
    <location>
        <begin position="154"/>
        <end position="173"/>
    </location>
</feature>
<sequence length="386" mass="41677">MSPSQWITLGIVIALALSLVFVVHWLLNHQLGRVWPMARHLVSRSAVTAYLAAAVVGANLALPSPADVGWTTYQAIQHLMRILMIGTLTGLGISLAYAATDMILDRLSVSNGDADRRARRYQTQVRLLRRVVTSVIVVLAIAAILFTFPQVQALGAGLLASAGVIGIVAGVAAQSTLANLFAGLQLAFSDSLRIGDVVVVEGEWGRVEELSLVNVTIKIWDERRLVVPVANFTITSFENWTKQGTAITAKVVLPLDWEVPVAELREEAGRLITASPNWDGRSWSCQVVDITEAGDVMVRVVATAADTGAQWNIACEIREHLIAWLVQHYPESLPRNRTEFFSSGEESPYAAQFPTSAFRRGRSSQEPAAAPRNGATGPPGGDPGEV</sequence>
<feature type="compositionally biased region" description="Gly residues" evidence="5">
    <location>
        <begin position="377"/>
        <end position="386"/>
    </location>
</feature>
<dbReference type="RefSeq" id="WP_179827984.1">
    <property type="nucleotide sequence ID" value="NZ_JACCFS010000001.1"/>
</dbReference>
<protein>
    <submittedName>
        <fullName evidence="8">Small-conductance mechanosensitive channel</fullName>
    </submittedName>
</protein>
<feature type="transmembrane region" description="Helical" evidence="6">
    <location>
        <begin position="47"/>
        <end position="66"/>
    </location>
</feature>
<feature type="transmembrane region" description="Helical" evidence="6">
    <location>
        <begin position="78"/>
        <end position="98"/>
    </location>
</feature>
<dbReference type="InterPro" id="IPR023408">
    <property type="entry name" value="MscS_beta-dom_sf"/>
</dbReference>
<dbReference type="InterPro" id="IPR006685">
    <property type="entry name" value="MscS_channel_2nd"/>
</dbReference>
<comment type="subcellular location">
    <subcellularLocation>
        <location evidence="1">Membrane</location>
    </subcellularLocation>
</comment>
<dbReference type="Gene3D" id="1.10.287.1260">
    <property type="match status" value="1"/>
</dbReference>
<keyword evidence="4 6" id="KW-0472">Membrane</keyword>
<dbReference type="PANTHER" id="PTHR30566">
    <property type="entry name" value="YNAI-RELATED MECHANOSENSITIVE ION CHANNEL"/>
    <property type="match status" value="1"/>
</dbReference>
<gene>
    <name evidence="8" type="ORF">HNR10_005225</name>
</gene>
<evidence type="ECO:0000256" key="6">
    <source>
        <dbReference type="SAM" id="Phobius"/>
    </source>
</evidence>
<evidence type="ECO:0000256" key="4">
    <source>
        <dbReference type="ARBA" id="ARBA00023136"/>
    </source>
</evidence>
<evidence type="ECO:0000256" key="3">
    <source>
        <dbReference type="ARBA" id="ARBA00022989"/>
    </source>
</evidence>
<keyword evidence="3 6" id="KW-1133">Transmembrane helix</keyword>
<dbReference type="EMBL" id="JACCFS010000001">
    <property type="protein sequence ID" value="NYJ37344.1"/>
    <property type="molecule type" value="Genomic_DNA"/>
</dbReference>
<feature type="domain" description="Mechanosensitive ion channel MscS" evidence="7">
    <location>
        <begin position="176"/>
        <end position="242"/>
    </location>
</feature>
<feature type="region of interest" description="Disordered" evidence="5">
    <location>
        <begin position="340"/>
        <end position="386"/>
    </location>
</feature>